<evidence type="ECO:0000256" key="3">
    <source>
        <dbReference type="PROSITE-ProRule" id="PRU01091"/>
    </source>
</evidence>
<dbReference type="Proteomes" id="UP000011744">
    <property type="component" value="Unassembled WGS sequence"/>
</dbReference>
<dbReference type="OrthoDB" id="9802426at2"/>
<dbReference type="InterPro" id="IPR011006">
    <property type="entry name" value="CheY-like_superfamily"/>
</dbReference>
<feature type="modified residue" description="4-aspartylphosphate" evidence="2">
    <location>
        <position position="51"/>
    </location>
</feature>
<dbReference type="InterPro" id="IPR039420">
    <property type="entry name" value="WalR-like"/>
</dbReference>
<dbReference type="eggNOG" id="COG0745">
    <property type="taxonomic scope" value="Bacteria"/>
</dbReference>
<dbReference type="Gene3D" id="6.10.250.690">
    <property type="match status" value="1"/>
</dbReference>
<dbReference type="GO" id="GO:0000976">
    <property type="term" value="F:transcription cis-regulatory region binding"/>
    <property type="evidence" value="ECO:0007669"/>
    <property type="project" value="TreeGrafter"/>
</dbReference>
<dbReference type="PANTHER" id="PTHR48111">
    <property type="entry name" value="REGULATOR OF RPOS"/>
    <property type="match status" value="1"/>
</dbReference>
<dbReference type="GO" id="GO:0000156">
    <property type="term" value="F:phosphorelay response regulator activity"/>
    <property type="evidence" value="ECO:0007669"/>
    <property type="project" value="TreeGrafter"/>
</dbReference>
<protein>
    <submittedName>
        <fullName evidence="6">Response regulator</fullName>
    </submittedName>
</protein>
<keyword evidence="2" id="KW-0597">Phosphoprotein</keyword>
<proteinExistence type="predicted"/>
<dbReference type="InterPro" id="IPR036388">
    <property type="entry name" value="WH-like_DNA-bd_sf"/>
</dbReference>
<dbReference type="GO" id="GO:0032993">
    <property type="term" value="C:protein-DNA complex"/>
    <property type="evidence" value="ECO:0007669"/>
    <property type="project" value="TreeGrafter"/>
</dbReference>
<dbReference type="InterPro" id="IPR001867">
    <property type="entry name" value="OmpR/PhoB-type_DNA-bd"/>
</dbReference>
<evidence type="ECO:0000313" key="6">
    <source>
        <dbReference type="EMBL" id="EME68480.1"/>
    </source>
</evidence>
<dbReference type="AlphaFoldDB" id="M2Z2D8"/>
<reference evidence="6 7" key="1">
    <citation type="journal article" date="2014" name="Genome Announc.">
        <title>Draft Genome Sequence of Magnetospirillum sp. Strain SO-1, a Freshwater Magnetotactic Bacterium Isolated from the Ol'khovka River, Russia.</title>
        <authorList>
            <person name="Grouzdev D.S."/>
            <person name="Dziuba M.V."/>
            <person name="Sukhacheva M.S."/>
            <person name="Mardanov A.V."/>
            <person name="Beletskiy A.V."/>
            <person name="Kuznetsov B.B."/>
            <person name="Skryabin K.G."/>
        </authorList>
    </citation>
    <scope>NUCLEOTIDE SEQUENCE [LARGE SCALE GENOMIC DNA]</scope>
    <source>
        <strain evidence="6 7">SO-1</strain>
    </source>
</reference>
<evidence type="ECO:0000256" key="1">
    <source>
        <dbReference type="ARBA" id="ARBA00023125"/>
    </source>
</evidence>
<dbReference type="PATRIC" id="fig|1244869.3.peg.3658"/>
<dbReference type="GO" id="GO:0006355">
    <property type="term" value="P:regulation of DNA-templated transcription"/>
    <property type="evidence" value="ECO:0007669"/>
    <property type="project" value="InterPro"/>
</dbReference>
<evidence type="ECO:0000256" key="2">
    <source>
        <dbReference type="PROSITE-ProRule" id="PRU00169"/>
    </source>
</evidence>
<feature type="domain" description="Response regulatory" evidence="4">
    <location>
        <begin position="2"/>
        <end position="116"/>
    </location>
</feature>
<dbReference type="SMART" id="SM00862">
    <property type="entry name" value="Trans_reg_C"/>
    <property type="match status" value="1"/>
</dbReference>
<feature type="domain" description="OmpR/PhoB-type" evidence="5">
    <location>
        <begin position="124"/>
        <end position="222"/>
    </location>
</feature>
<dbReference type="PANTHER" id="PTHR48111:SF36">
    <property type="entry name" value="TRANSCRIPTIONAL REGULATORY PROTEIN CUTR"/>
    <property type="match status" value="1"/>
</dbReference>
<comment type="caution">
    <text evidence="6">The sequence shown here is derived from an EMBL/GenBank/DDBJ whole genome shotgun (WGS) entry which is preliminary data.</text>
</comment>
<keyword evidence="7" id="KW-1185">Reference proteome</keyword>
<dbReference type="Pfam" id="PF00072">
    <property type="entry name" value="Response_reg"/>
    <property type="match status" value="1"/>
</dbReference>
<dbReference type="RefSeq" id="WP_008620408.1">
    <property type="nucleotide sequence ID" value="NZ_AONQ01000064.1"/>
</dbReference>
<dbReference type="STRING" id="1244869.H261_18295"/>
<evidence type="ECO:0000259" key="4">
    <source>
        <dbReference type="PROSITE" id="PS50110"/>
    </source>
</evidence>
<evidence type="ECO:0000259" key="5">
    <source>
        <dbReference type="PROSITE" id="PS51755"/>
    </source>
</evidence>
<dbReference type="GO" id="GO:0005829">
    <property type="term" value="C:cytosol"/>
    <property type="evidence" value="ECO:0007669"/>
    <property type="project" value="TreeGrafter"/>
</dbReference>
<name>M2Z2D8_9PROT</name>
<keyword evidence="1 3" id="KW-0238">DNA-binding</keyword>
<dbReference type="EMBL" id="AONQ01000064">
    <property type="protein sequence ID" value="EME68480.1"/>
    <property type="molecule type" value="Genomic_DNA"/>
</dbReference>
<evidence type="ECO:0000313" key="7">
    <source>
        <dbReference type="Proteomes" id="UP000011744"/>
    </source>
</evidence>
<dbReference type="PROSITE" id="PS51755">
    <property type="entry name" value="OMPR_PHOB"/>
    <property type="match status" value="1"/>
</dbReference>
<dbReference type="SUPFAM" id="SSF52172">
    <property type="entry name" value="CheY-like"/>
    <property type="match status" value="1"/>
</dbReference>
<dbReference type="PROSITE" id="PS50110">
    <property type="entry name" value="RESPONSE_REGULATORY"/>
    <property type="match status" value="1"/>
</dbReference>
<accession>M2Z2D8</accession>
<gene>
    <name evidence="6" type="ORF">H261_18295</name>
</gene>
<dbReference type="SMART" id="SM00448">
    <property type="entry name" value="REC"/>
    <property type="match status" value="1"/>
</dbReference>
<dbReference type="InterPro" id="IPR001789">
    <property type="entry name" value="Sig_transdc_resp-reg_receiver"/>
</dbReference>
<dbReference type="CDD" id="cd00383">
    <property type="entry name" value="trans_reg_C"/>
    <property type="match status" value="1"/>
</dbReference>
<sequence length="225" mass="24239">MRILLVEDNDRLAEFISSGLRNAGFVPDVFGTVADASAAFDAAAYQAAIVDLGLPDGDGLDIVRAQRAKAAPCPMMVLTARDGVSDRVSGLNAGADDYLLKPFAMEELIARLRAILRRPGAALSVELSLSNLAFDTAGREVRVDGKVVSMPRREMEMLEHLLRRSGKVVSKRSLEEGLYGFDDDVTPNSVEVLVSRLRKRLQQSGAQVGVHTLRGIGYMLADGAP</sequence>
<dbReference type="Pfam" id="PF00486">
    <property type="entry name" value="Trans_reg_C"/>
    <property type="match status" value="1"/>
</dbReference>
<organism evidence="6 7">
    <name type="scientific">Paramagnetospirillum caucaseum</name>
    <dbReference type="NCBI Taxonomy" id="1244869"/>
    <lineage>
        <taxon>Bacteria</taxon>
        <taxon>Pseudomonadati</taxon>
        <taxon>Pseudomonadota</taxon>
        <taxon>Alphaproteobacteria</taxon>
        <taxon>Rhodospirillales</taxon>
        <taxon>Magnetospirillaceae</taxon>
        <taxon>Paramagnetospirillum</taxon>
    </lineage>
</organism>
<feature type="DNA-binding region" description="OmpR/PhoB-type" evidence="3">
    <location>
        <begin position="124"/>
        <end position="222"/>
    </location>
</feature>
<dbReference type="Gene3D" id="3.40.50.2300">
    <property type="match status" value="1"/>
</dbReference>
<dbReference type="Gene3D" id="1.10.10.10">
    <property type="entry name" value="Winged helix-like DNA-binding domain superfamily/Winged helix DNA-binding domain"/>
    <property type="match status" value="1"/>
</dbReference>